<gene>
    <name evidence="3" type="ORF">D3272_21765</name>
</gene>
<dbReference type="InterPro" id="IPR012354">
    <property type="entry name" value="Esterase_lipase"/>
</dbReference>
<dbReference type="RefSeq" id="WP_129221319.1">
    <property type="nucleotide sequence ID" value="NZ_QYBC01000021.1"/>
</dbReference>
<feature type="domain" description="AB hydrolase-1" evidence="2">
    <location>
        <begin position="43"/>
        <end position="254"/>
    </location>
</feature>
<evidence type="ECO:0000256" key="1">
    <source>
        <dbReference type="PIRSR" id="PIRSR017388-1"/>
    </source>
</evidence>
<dbReference type="InterPro" id="IPR000073">
    <property type="entry name" value="AB_hydrolase_1"/>
</dbReference>
<dbReference type="InterPro" id="IPR029058">
    <property type="entry name" value="AB_hydrolase_fold"/>
</dbReference>
<dbReference type="GO" id="GO:0052689">
    <property type="term" value="F:carboxylic ester hydrolase activity"/>
    <property type="evidence" value="ECO:0007669"/>
    <property type="project" value="InterPro"/>
</dbReference>
<accession>A0A4Q2RBK3</accession>
<name>A0A4Q2RBK3_9HYPH</name>
<dbReference type="EMBL" id="QYBC01000021">
    <property type="protein sequence ID" value="RYB02308.1"/>
    <property type="molecule type" value="Genomic_DNA"/>
</dbReference>
<dbReference type="Proteomes" id="UP000289411">
    <property type="component" value="Unassembled WGS sequence"/>
</dbReference>
<feature type="active site" description="Charge relay system" evidence="1">
    <location>
        <position position="219"/>
    </location>
</feature>
<dbReference type="PANTHER" id="PTHR43194:SF5">
    <property type="entry name" value="PIMELOYL-[ACYL-CARRIER PROTEIN] METHYL ESTER ESTERASE"/>
    <property type="match status" value="1"/>
</dbReference>
<dbReference type="OrthoDB" id="7375358at2"/>
<protein>
    <submittedName>
        <fullName evidence="3">Alpha/beta fold hydrolase</fullName>
    </submittedName>
</protein>
<organism evidence="3 4">
    <name type="scientific">Lichenibacterium ramalinae</name>
    <dbReference type="NCBI Taxonomy" id="2316527"/>
    <lineage>
        <taxon>Bacteria</taxon>
        <taxon>Pseudomonadati</taxon>
        <taxon>Pseudomonadota</taxon>
        <taxon>Alphaproteobacteria</taxon>
        <taxon>Hyphomicrobiales</taxon>
        <taxon>Lichenihabitantaceae</taxon>
        <taxon>Lichenibacterium</taxon>
    </lineage>
</organism>
<dbReference type="AlphaFoldDB" id="A0A4Q2RBK3"/>
<sequence length="284" mass="30035">MATSTDGAASDAISALLRETAWRVTIPGAEAAFLAGPDADTAILALHGWGASAESMRFLGGGLAASGFAVLMPTLPGHGTDPEDLARTGPSEWIAEARRALVALADVYERVYLLGVSMGGALALQIACLECDRVAGLVTLNAPVFLDRPAFAREVMDGAAADRLSTWEGPAFVGPAVPEITYPERSRKSGIDLLAMTALAREALPLVRAPVLVLQSVSDHVVPRRSAETILAEVSSTTKSIGWLHRSYHMAQLDLDRDDVVRRTAAFIDGLAEEPRAGVRDPTR</sequence>
<keyword evidence="4" id="KW-1185">Reference proteome</keyword>
<comment type="caution">
    <text evidence="3">The sequence shown here is derived from an EMBL/GenBank/DDBJ whole genome shotgun (WGS) entry which is preliminary data.</text>
</comment>
<dbReference type="Gene3D" id="3.40.50.1820">
    <property type="entry name" value="alpha/beta hydrolase"/>
    <property type="match status" value="1"/>
</dbReference>
<evidence type="ECO:0000313" key="4">
    <source>
        <dbReference type="Proteomes" id="UP000289411"/>
    </source>
</evidence>
<feature type="active site" description="Nucleophile" evidence="1">
    <location>
        <position position="117"/>
    </location>
</feature>
<evidence type="ECO:0000313" key="3">
    <source>
        <dbReference type="EMBL" id="RYB02308.1"/>
    </source>
</evidence>
<feature type="active site" description="Charge relay system" evidence="1">
    <location>
        <position position="249"/>
    </location>
</feature>
<reference evidence="3 4" key="2">
    <citation type="submission" date="2019-02" db="EMBL/GenBank/DDBJ databases">
        <title>'Lichenibacterium ramalinii' gen. nov. sp. nov., 'Lichenibacterium minor' gen. nov. sp. nov.</title>
        <authorList>
            <person name="Pankratov T."/>
        </authorList>
    </citation>
    <scope>NUCLEOTIDE SEQUENCE [LARGE SCALE GENOMIC DNA]</scope>
    <source>
        <strain evidence="3 4">RmlP001</strain>
    </source>
</reference>
<dbReference type="SUPFAM" id="SSF53474">
    <property type="entry name" value="alpha/beta-Hydrolases"/>
    <property type="match status" value="1"/>
</dbReference>
<evidence type="ECO:0000259" key="2">
    <source>
        <dbReference type="Pfam" id="PF12697"/>
    </source>
</evidence>
<dbReference type="InterPro" id="IPR050228">
    <property type="entry name" value="Carboxylesterase_BioH"/>
</dbReference>
<reference evidence="3 4" key="1">
    <citation type="submission" date="2018-09" db="EMBL/GenBank/DDBJ databases">
        <authorList>
            <person name="Grouzdev D.S."/>
            <person name="Krutkina M.S."/>
        </authorList>
    </citation>
    <scope>NUCLEOTIDE SEQUENCE [LARGE SCALE GENOMIC DNA]</scope>
    <source>
        <strain evidence="3 4">RmlP001</strain>
    </source>
</reference>
<dbReference type="Pfam" id="PF12697">
    <property type="entry name" value="Abhydrolase_6"/>
    <property type="match status" value="1"/>
</dbReference>
<keyword evidence="3" id="KW-0378">Hydrolase</keyword>
<dbReference type="PIRSF" id="PIRSF017388">
    <property type="entry name" value="Esterase_lipase"/>
    <property type="match status" value="1"/>
</dbReference>
<dbReference type="PANTHER" id="PTHR43194">
    <property type="entry name" value="HYDROLASE ALPHA/BETA FOLD FAMILY"/>
    <property type="match status" value="1"/>
</dbReference>
<proteinExistence type="predicted"/>